<sequence>MDGLVTSPRGAQKALPLASNLHAPVHHLYQPSSVERGVTLAAGIAASGEKHQLRSSNSERVVLL</sequence>
<keyword evidence="2" id="KW-1185">Reference proteome</keyword>
<evidence type="ECO:0000313" key="2">
    <source>
        <dbReference type="Proteomes" id="UP001151532"/>
    </source>
</evidence>
<accession>A0A9Q0VR95</accession>
<evidence type="ECO:0000313" key="1">
    <source>
        <dbReference type="EMBL" id="KAJ6753556.1"/>
    </source>
</evidence>
<dbReference type="AlphaFoldDB" id="A0A9Q0VR95"/>
<organism evidence="1 2">
    <name type="scientific">Salix purpurea</name>
    <name type="common">Purple osier willow</name>
    <dbReference type="NCBI Taxonomy" id="77065"/>
    <lineage>
        <taxon>Eukaryota</taxon>
        <taxon>Viridiplantae</taxon>
        <taxon>Streptophyta</taxon>
        <taxon>Embryophyta</taxon>
        <taxon>Tracheophyta</taxon>
        <taxon>Spermatophyta</taxon>
        <taxon>Magnoliopsida</taxon>
        <taxon>eudicotyledons</taxon>
        <taxon>Gunneridae</taxon>
        <taxon>Pentapetalae</taxon>
        <taxon>rosids</taxon>
        <taxon>fabids</taxon>
        <taxon>Malpighiales</taxon>
        <taxon>Salicaceae</taxon>
        <taxon>Saliceae</taxon>
        <taxon>Salix</taxon>
    </lineage>
</organism>
<name>A0A9Q0VR95_SALPP</name>
<dbReference type="EMBL" id="JAPFFK010000007">
    <property type="protein sequence ID" value="KAJ6753556.1"/>
    <property type="molecule type" value="Genomic_DNA"/>
</dbReference>
<dbReference type="Proteomes" id="UP001151532">
    <property type="component" value="Chromosome 16"/>
</dbReference>
<protein>
    <submittedName>
        <fullName evidence="1">Uncharacterized protein</fullName>
    </submittedName>
</protein>
<reference evidence="1" key="1">
    <citation type="submission" date="2022-11" db="EMBL/GenBank/DDBJ databases">
        <authorList>
            <person name="Hyden B.L."/>
            <person name="Feng K."/>
            <person name="Yates T."/>
            <person name="Jawdy S."/>
            <person name="Smart L.B."/>
            <person name="Muchero W."/>
        </authorList>
    </citation>
    <scope>NUCLEOTIDE SEQUENCE</scope>
    <source>
        <tissue evidence="1">Shoot tip</tissue>
    </source>
</reference>
<comment type="caution">
    <text evidence="1">The sequence shown here is derived from an EMBL/GenBank/DDBJ whole genome shotgun (WGS) entry which is preliminary data.</text>
</comment>
<proteinExistence type="predicted"/>
<gene>
    <name evidence="1" type="ORF">OIU79_026397</name>
</gene>
<reference evidence="1" key="2">
    <citation type="journal article" date="2023" name="Int. J. Mol. Sci.">
        <title>De Novo Assembly and Annotation of 11 Diverse Shrub Willow (Salix) Genomes Reveals Novel Gene Organization in Sex-Linked Regions.</title>
        <authorList>
            <person name="Hyden B."/>
            <person name="Feng K."/>
            <person name="Yates T.B."/>
            <person name="Jawdy S."/>
            <person name="Cereghino C."/>
            <person name="Smart L.B."/>
            <person name="Muchero W."/>
        </authorList>
    </citation>
    <scope>NUCLEOTIDE SEQUENCE</scope>
    <source>
        <tissue evidence="1">Shoot tip</tissue>
    </source>
</reference>